<dbReference type="InterPro" id="IPR049064">
    <property type="entry name" value="NAD_Glu_DH_ACT3"/>
</dbReference>
<dbReference type="PANTHER" id="PTHR43403:SF1">
    <property type="entry name" value="NAD-SPECIFIC GLUTAMATE DEHYDROGENASE"/>
    <property type="match status" value="1"/>
</dbReference>
<evidence type="ECO:0000259" key="5">
    <source>
        <dbReference type="Pfam" id="PF21077"/>
    </source>
</evidence>
<dbReference type="SUPFAM" id="SSF51735">
    <property type="entry name" value="NAD(P)-binding Rossmann-fold domains"/>
    <property type="match status" value="1"/>
</dbReference>
<evidence type="ECO:0000259" key="4">
    <source>
        <dbReference type="Pfam" id="PF21076"/>
    </source>
</evidence>
<dbReference type="Pfam" id="PF05088">
    <property type="entry name" value="Bac_GDH_CD"/>
    <property type="match status" value="1"/>
</dbReference>
<dbReference type="SUPFAM" id="SSF53223">
    <property type="entry name" value="Aminoacid dehydrogenase-like, N-terminal domain"/>
    <property type="match status" value="1"/>
</dbReference>
<dbReference type="PIRSF" id="PIRSF036761">
    <property type="entry name" value="GDH_Mll4104"/>
    <property type="match status" value="1"/>
</dbReference>
<dbReference type="InterPro" id="IPR046346">
    <property type="entry name" value="Aminoacid_DH-like_N_sf"/>
</dbReference>
<dbReference type="PANTHER" id="PTHR43403">
    <property type="entry name" value="NAD-SPECIFIC GLUTAMATE DEHYDROGENASE"/>
    <property type="match status" value="1"/>
</dbReference>
<dbReference type="Proteomes" id="UP000726105">
    <property type="component" value="Unassembled WGS sequence"/>
</dbReference>
<dbReference type="InterPro" id="IPR049058">
    <property type="entry name" value="NAD_Glu_DH_HM2"/>
</dbReference>
<dbReference type="InterPro" id="IPR048381">
    <property type="entry name" value="GDH_C"/>
</dbReference>
<sequence>MTISLEQSRGNVLRSAAGLAQKGSGDPVEPLLTRYYRHVSTEDLLARSPEDLLGAALSHLDLAHDRPVGTASVLVDNPTVESQGWSSGHTAIQIVIDDMPFLVDSVTMALTRRGLGVHLLVHPQLIVRRDARGVLEEVLDVDKAPSGEFGVGVESWMHIEVDRMSNAADRDSLSAELQSLLGNVRDAVEDWPKMRERCVEISDGLRAAAPAGIDGPEVAQGVRFLDWLAANHFTFLGYRQYVLGDDGGETVLHPVTGTGLGLLRYDAAGSTAFARLSPPAQARARDRELLIITKANSRATVHRPVYLDYVGVKTFDAAGDVTGEHRFLGLFAAAAYTASIMDIPIVGDRAREVLDRVGYSGDSHSGKDLLQVLESYPRDELFQTDADMLAEIAETVVHLHERIRTRLFLRKDVYGRFMSALVYLPRDRYNTAVRLRMEALLRKAFAADSVDYTTRVSESPLAQVHFVLRVPKGAQVKDVDAAALESEIVDATRTWDEDLLESARSEHGEELGARFAALYGKAFPEAYKEDFTPRVAIADVRRIEVLGTDDAVEFNMYAEAGGPRDERRFKLYTRSPLSLTRVLPVFTHMGVEVTDERPYVLHRADGARVHVYDFGLRATSAALWGEGAEREHCRARFQEAFSAIWRGRAESDGFNALVLQAGLAWREVLVLRALAKYLRQTQSTFSQDYVESALSANAGIARDLVELFAIRMDPTRYAGLPGAERTDAAQAVVERITDSLVQVQSLDHDRIVRALLAIVLAATRTNHYQVDAEGEPKSYLSVKLDPKALPDLPAPRPMFEIWVYSPRVEGVHLRFGKVARGGLRWSDRREDFRTEVLGLVKAQMVKNAVIVPTGSKGCFFPKQLPEPAVDRDAWLAEGIAAYQIFISGLLDVTDNRVGGEIVPPANVVRHDADDSYLVVAADKGTASFSDIANAKAQDYGFWLDDAFASGGSAGYDHKGMGITARGAWESVKRHFREMGHDTQTQDFTCVGIGDMSGDVFGNGMLLSEHIRLVAAFDHRHVFIDPTPDAASSFLERQRLFALPRSSWADYDRSLISAGGGVFERSAKAVPVSPEMAAVLSIDPTITALTPAELMKAILLAKVDLLWNGGIGTYVKSIGETNAEVGDRANDSIRVNGRALRCRVVGEGGNLGCTQLGRIEAAQAGVRINTDAIDNSAGVDTSDHEVNIKILLGQLVRDGDMTIKQRNTLLASMTDEVAAQVLRDNYEQNVLLGNARAQTLVMLPVHQRFIHYLEQNGDLDRGLEYLPGDAEIVGRQADGRGLTSPEFSVLVAYSKLDLKAALLPTALADDPWFAGTLAEYFPTRLRNEHANQLDQHPLKREIIINSVVNSLINRGGITFAFRAAEETGATPEQVARAFIVCREVFDLAGFSAAVESLDATLPAKVQTVLYLEFRRLLDRALRWFLANRPGTIDVTEEIARFLAPVQEHAALVPEVLQGSERRRLDRRAAELAALGVPEALAMRTASLLDVFSMLDIVEIAQATGTPSQDVLRVYYHASERFGIDDMLFRVSQLARDDRWDSAARGALRDDLYAVLDGITRNVLATSDPKADAKSRFNQWAKANQEALDRARSGLQAILRLESANIAALSVALRTLRAFVKTATPTDG</sequence>
<name>A0A935II78_9MICO</name>
<feature type="domain" description="NAD-glutamate dehydrogenase catalytic" evidence="1">
    <location>
        <begin position="736"/>
        <end position="1232"/>
    </location>
</feature>
<proteinExistence type="predicted"/>
<dbReference type="InterPro" id="IPR028971">
    <property type="entry name" value="NAD-GDH_cat"/>
</dbReference>
<evidence type="ECO:0000313" key="6">
    <source>
        <dbReference type="EMBL" id="MBK6300919.1"/>
    </source>
</evidence>
<feature type="domain" description="NAD-specific glutamate dehydrogenase C-terminal" evidence="2">
    <location>
        <begin position="1278"/>
        <end position="1615"/>
    </location>
</feature>
<evidence type="ECO:0000259" key="2">
    <source>
        <dbReference type="Pfam" id="PF21074"/>
    </source>
</evidence>
<dbReference type="EMBL" id="JADJIB010000001">
    <property type="protein sequence ID" value="MBK7271666.1"/>
    <property type="molecule type" value="Genomic_DNA"/>
</dbReference>
<dbReference type="Pfam" id="PF21078">
    <property type="entry name" value="GDH_HM3"/>
    <property type="match status" value="1"/>
</dbReference>
<dbReference type="GO" id="GO:0004352">
    <property type="term" value="F:glutamate dehydrogenase (NAD+) activity"/>
    <property type="evidence" value="ECO:0007669"/>
    <property type="project" value="InterPro"/>
</dbReference>
<dbReference type="Pfam" id="PF21079">
    <property type="entry name" value="GDH_HM2"/>
    <property type="match status" value="1"/>
</dbReference>
<dbReference type="Pfam" id="PF21077">
    <property type="entry name" value="GDH_ACT3"/>
    <property type="match status" value="1"/>
</dbReference>
<feature type="domain" description="NAD-glutamate dehydrogenase ACT3" evidence="5">
    <location>
        <begin position="553"/>
        <end position="621"/>
    </location>
</feature>
<dbReference type="Gene3D" id="3.40.50.720">
    <property type="entry name" value="NAD(P)-binding Rossmann-like Domain"/>
    <property type="match status" value="1"/>
</dbReference>
<accession>A0A935II78</accession>
<dbReference type="InterPro" id="IPR049056">
    <property type="entry name" value="NAD_Glu_DH_HM3"/>
</dbReference>
<feature type="domain" description="NAD-glutamate dehydrogenase N-terminal ACT1" evidence="3">
    <location>
        <begin position="32"/>
        <end position="177"/>
    </location>
</feature>
<evidence type="ECO:0000259" key="1">
    <source>
        <dbReference type="Pfam" id="PF05088"/>
    </source>
</evidence>
<dbReference type="Pfam" id="PF21074">
    <property type="entry name" value="GDH_C"/>
    <property type="match status" value="1"/>
</dbReference>
<evidence type="ECO:0000313" key="7">
    <source>
        <dbReference type="EMBL" id="MBK7271666.1"/>
    </source>
</evidence>
<evidence type="ECO:0000259" key="3">
    <source>
        <dbReference type="Pfam" id="PF21075"/>
    </source>
</evidence>
<protein>
    <submittedName>
        <fullName evidence="7">NAD-glutamate dehydrogenase</fullName>
    </submittedName>
</protein>
<dbReference type="InterPro" id="IPR036291">
    <property type="entry name" value="NAD(P)-bd_dom_sf"/>
</dbReference>
<gene>
    <name evidence="6" type="ORF">IPF40_07660</name>
    <name evidence="7" type="ORF">IPI13_00310</name>
</gene>
<organism evidence="7 9">
    <name type="scientific">Candidatus Phosphoribacter hodrii</name>
    <dbReference type="NCBI Taxonomy" id="2953743"/>
    <lineage>
        <taxon>Bacteria</taxon>
        <taxon>Bacillati</taxon>
        <taxon>Actinomycetota</taxon>
        <taxon>Actinomycetes</taxon>
        <taxon>Micrococcales</taxon>
        <taxon>Dermatophilaceae</taxon>
        <taxon>Candidatus Phosphoribacter</taxon>
    </lineage>
</organism>
<dbReference type="GO" id="GO:0004069">
    <property type="term" value="F:L-aspartate:2-oxoglutarate aminotransferase activity"/>
    <property type="evidence" value="ECO:0007669"/>
    <property type="project" value="InterPro"/>
</dbReference>
<dbReference type="InterPro" id="IPR007780">
    <property type="entry name" value="NAD_Glu_DH_bac"/>
</dbReference>
<dbReference type="GO" id="GO:0006538">
    <property type="term" value="P:L-glutamate catabolic process"/>
    <property type="evidence" value="ECO:0007669"/>
    <property type="project" value="InterPro"/>
</dbReference>
<dbReference type="Pfam" id="PF21076">
    <property type="entry name" value="GDH_ACT2"/>
    <property type="match status" value="1"/>
</dbReference>
<dbReference type="InterPro" id="IPR024727">
    <property type="entry name" value="NAD_Glu_DH_N_ACT1"/>
</dbReference>
<evidence type="ECO:0000313" key="8">
    <source>
        <dbReference type="Proteomes" id="UP000718281"/>
    </source>
</evidence>
<dbReference type="EMBL" id="JADIXZ010000004">
    <property type="protein sequence ID" value="MBK6300919.1"/>
    <property type="molecule type" value="Genomic_DNA"/>
</dbReference>
<dbReference type="InterPro" id="IPR049062">
    <property type="entry name" value="NAD_Glu_DH_ACT2"/>
</dbReference>
<dbReference type="Pfam" id="PF21075">
    <property type="entry name" value="GDH_ACT1"/>
    <property type="match status" value="1"/>
</dbReference>
<feature type="domain" description="NAD-glutamate dehydrogenase ACT2" evidence="4">
    <location>
        <begin position="406"/>
        <end position="496"/>
    </location>
</feature>
<dbReference type="InterPro" id="IPR049059">
    <property type="entry name" value="NAD_Glu_DH_HM1"/>
</dbReference>
<comment type="caution">
    <text evidence="7">The sequence shown here is derived from an EMBL/GenBank/DDBJ whole genome shotgun (WGS) entry which is preliminary data.</text>
</comment>
<dbReference type="Proteomes" id="UP000718281">
    <property type="component" value="Unassembled WGS sequence"/>
</dbReference>
<evidence type="ECO:0000313" key="9">
    <source>
        <dbReference type="Proteomes" id="UP000726105"/>
    </source>
</evidence>
<dbReference type="Pfam" id="PF21073">
    <property type="entry name" value="GDH_HM1"/>
    <property type="match status" value="1"/>
</dbReference>
<reference evidence="8 9" key="1">
    <citation type="submission" date="2020-10" db="EMBL/GenBank/DDBJ databases">
        <title>Connecting structure to function with the recovery of over 1000 high-quality activated sludge metagenome-assembled genomes encoding full-length rRNA genes using long-read sequencing.</title>
        <authorList>
            <person name="Singleton C.M."/>
            <person name="Petriglieri F."/>
            <person name="Kristensen J.M."/>
            <person name="Kirkegaard R.H."/>
            <person name="Michaelsen T.Y."/>
            <person name="Andersen M.H."/>
            <person name="Karst S.M."/>
            <person name="Dueholm M.S."/>
            <person name="Nielsen P.H."/>
            <person name="Albertsen M."/>
        </authorList>
    </citation>
    <scope>NUCLEOTIDE SEQUENCE [LARGE SCALE GENOMIC DNA]</scope>
    <source>
        <strain evidence="6">AalE_18-Q3-R2-46_BAT3C.188</strain>
        <strain evidence="7">Ega_18-Q3-R5-49_MAXAC.001</strain>
    </source>
</reference>